<dbReference type="EMBL" id="LWDG02000527">
    <property type="protein sequence ID" value="KAE8264504.1"/>
    <property type="molecule type" value="Genomic_DNA"/>
</dbReference>
<dbReference type="Proteomes" id="UP000078113">
    <property type="component" value="Unassembled WGS sequence"/>
</dbReference>
<keyword evidence="3" id="KW-1185">Reference proteome</keyword>
<reference evidence="2" key="2">
    <citation type="journal article" date="2019" name="IMA Fungus">
        <title>Genome sequencing and comparison of five Tilletia species to identify candidate genes for the detection of regulated species infecting wheat.</title>
        <authorList>
            <person name="Nguyen H.D.T."/>
            <person name="Sultana T."/>
            <person name="Kesanakurti P."/>
            <person name="Hambleton S."/>
        </authorList>
    </citation>
    <scope>NUCLEOTIDE SEQUENCE</scope>
    <source>
        <strain evidence="2">DAOMC 236422</strain>
    </source>
</reference>
<evidence type="ECO:0000313" key="3">
    <source>
        <dbReference type="Proteomes" id="UP000078113"/>
    </source>
</evidence>
<dbReference type="AlphaFoldDB" id="A0A8X7N416"/>
<feature type="region of interest" description="Disordered" evidence="1">
    <location>
        <begin position="106"/>
        <end position="154"/>
    </location>
</feature>
<comment type="caution">
    <text evidence="2">The sequence shown here is derived from an EMBL/GenBank/DDBJ whole genome shotgun (WGS) entry which is preliminary data.</text>
</comment>
<gene>
    <name evidence="2" type="ORF">A4X09_0g6948</name>
</gene>
<proteinExistence type="predicted"/>
<name>A0A8X7N416_9BASI</name>
<protein>
    <submittedName>
        <fullName evidence="2">Uncharacterized protein</fullName>
    </submittedName>
</protein>
<evidence type="ECO:0000313" key="2">
    <source>
        <dbReference type="EMBL" id="KAE8264504.1"/>
    </source>
</evidence>
<accession>A0A8X7N416</accession>
<organism evidence="2 3">
    <name type="scientific">Tilletia walkeri</name>
    <dbReference type="NCBI Taxonomy" id="117179"/>
    <lineage>
        <taxon>Eukaryota</taxon>
        <taxon>Fungi</taxon>
        <taxon>Dikarya</taxon>
        <taxon>Basidiomycota</taxon>
        <taxon>Ustilaginomycotina</taxon>
        <taxon>Exobasidiomycetes</taxon>
        <taxon>Tilletiales</taxon>
        <taxon>Tilletiaceae</taxon>
        <taxon>Tilletia</taxon>
    </lineage>
</organism>
<reference evidence="2" key="1">
    <citation type="submission" date="2016-04" db="EMBL/GenBank/DDBJ databases">
        <authorList>
            <person name="Nguyen H.D."/>
            <person name="Samba Siva P."/>
            <person name="Cullis J."/>
            <person name="Levesque C.A."/>
            <person name="Hambleton S."/>
        </authorList>
    </citation>
    <scope>NUCLEOTIDE SEQUENCE</scope>
    <source>
        <strain evidence="2">DAOMC 236422</strain>
    </source>
</reference>
<feature type="compositionally biased region" description="Basic and acidic residues" evidence="1">
    <location>
        <begin position="80"/>
        <end position="90"/>
    </location>
</feature>
<feature type="region of interest" description="Disordered" evidence="1">
    <location>
        <begin position="46"/>
        <end position="94"/>
    </location>
</feature>
<sequence>MILLHEPGHQPSPPTFTFLNLLPFPLESLPGTWIFDVTPPTTPSMMTPQQIFPDTPAAQEYHNDGDDFWSGVDSESSSTHSKEAADHVNEDDADDQYWAQYDDIEETGDSDGVVGPAIGGTRGLNNTELTKGSEGHRSAHPSPGQDPSAAPETRGLPLQWDIHSHDPVNAPNAEVAIDETRRFLRQAWARTTEIIPSSIPNSLDARRSLVFTLLAELIRDEQ</sequence>
<evidence type="ECO:0000256" key="1">
    <source>
        <dbReference type="SAM" id="MobiDB-lite"/>
    </source>
</evidence>